<evidence type="ECO:0000256" key="12">
    <source>
        <dbReference type="SAM" id="MobiDB-lite"/>
    </source>
</evidence>
<comment type="similarity">
    <text evidence="2">Belongs to the fatty acid desaturase type 2 family.</text>
</comment>
<keyword evidence="16" id="KW-1185">Reference proteome</keyword>
<keyword evidence="9" id="KW-0443">Lipid metabolism</keyword>
<evidence type="ECO:0000256" key="6">
    <source>
        <dbReference type="ARBA" id="ARBA00022989"/>
    </source>
</evidence>
<keyword evidence="7" id="KW-0560">Oxidoreductase</keyword>
<feature type="transmembrane region" description="Helical" evidence="13">
    <location>
        <begin position="144"/>
        <end position="163"/>
    </location>
</feature>
<evidence type="ECO:0000259" key="14">
    <source>
        <dbReference type="Pfam" id="PF00487"/>
    </source>
</evidence>
<evidence type="ECO:0000256" key="10">
    <source>
        <dbReference type="ARBA" id="ARBA00023136"/>
    </source>
</evidence>
<dbReference type="GO" id="GO:0016020">
    <property type="term" value="C:membrane"/>
    <property type="evidence" value="ECO:0007669"/>
    <property type="project" value="UniProtKB-SubCell"/>
</dbReference>
<dbReference type="PATRIC" id="fig|1391654.3.peg.10906"/>
<dbReference type="Pfam" id="PF00487">
    <property type="entry name" value="FA_desaturase"/>
    <property type="match status" value="1"/>
</dbReference>
<feature type="region of interest" description="Disordered" evidence="12">
    <location>
        <begin position="268"/>
        <end position="308"/>
    </location>
</feature>
<gene>
    <name evidence="15" type="ORF">AKJ09_10764</name>
</gene>
<keyword evidence="5" id="KW-0276">Fatty acid metabolism</keyword>
<evidence type="ECO:0000256" key="7">
    <source>
        <dbReference type="ARBA" id="ARBA00023002"/>
    </source>
</evidence>
<feature type="domain" description="Fatty acid desaturase" evidence="14">
    <location>
        <begin position="34"/>
        <end position="234"/>
    </location>
</feature>
<dbReference type="PRINTS" id="PR00075">
    <property type="entry name" value="FACDDSATRASE"/>
</dbReference>
<evidence type="ECO:0000256" key="3">
    <source>
        <dbReference type="ARBA" id="ARBA00022516"/>
    </source>
</evidence>
<evidence type="ECO:0000256" key="8">
    <source>
        <dbReference type="ARBA" id="ARBA00023004"/>
    </source>
</evidence>
<dbReference type="GO" id="GO:0006633">
    <property type="term" value="P:fatty acid biosynthetic process"/>
    <property type="evidence" value="ECO:0007669"/>
    <property type="project" value="UniProtKB-KW"/>
</dbReference>
<keyword evidence="3" id="KW-0444">Lipid biosynthesis</keyword>
<dbReference type="InterPro" id="IPR015876">
    <property type="entry name" value="Acyl-CoA_DS"/>
</dbReference>
<sequence>MKKRDYGWLVSLPFYGVHAAAVIGVALVGWSWKWFGLAIALYYVRMFGVTGGYHRYFSHRTYRTSRWFQFILAVLAQSSLQKGALWWAAHHRDHHKYSDTERDPHSFRTRGFWWSHVGWILSRDTEETDPNRIADLWRYPELRWLNKWHIVPGTALAIGLYLVGSWPALVYGFFLSTTLLWHGTFTINSLSHYWGSRRYTTTDDSRNNPVLAIVTMGEGWHNNHHYYQRSVRQGFFWWEIDLTYYVLRTLSVFGIVWDLHLPSESVRAGNAMPAPTPRKRPAAAASDEPVMLPPASASAPALAVSDAE</sequence>
<keyword evidence="6 13" id="KW-1133">Transmembrane helix</keyword>
<protein>
    <submittedName>
        <fullName evidence="15">Fatty acid desaturase</fullName>
    </submittedName>
</protein>
<evidence type="ECO:0000256" key="5">
    <source>
        <dbReference type="ARBA" id="ARBA00022832"/>
    </source>
</evidence>
<evidence type="ECO:0000256" key="2">
    <source>
        <dbReference type="ARBA" id="ARBA00008749"/>
    </source>
</evidence>
<comment type="subcellular location">
    <subcellularLocation>
        <location evidence="1">Membrane</location>
        <topology evidence="1">Multi-pass membrane protein</topology>
    </subcellularLocation>
</comment>
<dbReference type="InterPro" id="IPR005804">
    <property type="entry name" value="FA_desaturase_dom"/>
</dbReference>
<keyword evidence="8" id="KW-0408">Iron</keyword>
<dbReference type="GO" id="GO:0016717">
    <property type="term" value="F:oxidoreductase activity, acting on paired donors, with oxidation of a pair of donors resulting in the reduction of molecular oxygen to two molecules of water"/>
    <property type="evidence" value="ECO:0007669"/>
    <property type="project" value="InterPro"/>
</dbReference>
<dbReference type="KEGG" id="llu:AKJ09_10764"/>
<evidence type="ECO:0000313" key="15">
    <source>
        <dbReference type="EMBL" id="AKV04101.1"/>
    </source>
</evidence>
<evidence type="ECO:0000256" key="1">
    <source>
        <dbReference type="ARBA" id="ARBA00004141"/>
    </source>
</evidence>
<accession>A0A0K1QEA4</accession>
<organism evidence="15 16">
    <name type="scientific">Labilithrix luteola</name>
    <dbReference type="NCBI Taxonomy" id="1391654"/>
    <lineage>
        <taxon>Bacteria</taxon>
        <taxon>Pseudomonadati</taxon>
        <taxon>Myxococcota</taxon>
        <taxon>Polyangia</taxon>
        <taxon>Polyangiales</taxon>
        <taxon>Labilitrichaceae</taxon>
        <taxon>Labilithrix</taxon>
    </lineage>
</organism>
<evidence type="ECO:0000256" key="11">
    <source>
        <dbReference type="ARBA" id="ARBA00023160"/>
    </source>
</evidence>
<evidence type="ECO:0000256" key="9">
    <source>
        <dbReference type="ARBA" id="ARBA00023098"/>
    </source>
</evidence>
<keyword evidence="10 13" id="KW-0472">Membrane</keyword>
<dbReference type="PANTHER" id="PTHR11351">
    <property type="entry name" value="ACYL-COA DESATURASE"/>
    <property type="match status" value="1"/>
</dbReference>
<feature type="transmembrane region" description="Helical" evidence="13">
    <location>
        <begin position="7"/>
        <end position="28"/>
    </location>
</feature>
<feature type="compositionally biased region" description="Low complexity" evidence="12">
    <location>
        <begin position="293"/>
        <end position="308"/>
    </location>
</feature>
<dbReference type="RefSeq" id="WP_146654761.1">
    <property type="nucleotide sequence ID" value="NZ_CP012333.1"/>
</dbReference>
<dbReference type="OrthoDB" id="9768289at2"/>
<evidence type="ECO:0000256" key="4">
    <source>
        <dbReference type="ARBA" id="ARBA00022692"/>
    </source>
</evidence>
<dbReference type="EMBL" id="CP012333">
    <property type="protein sequence ID" value="AKV04101.1"/>
    <property type="molecule type" value="Genomic_DNA"/>
</dbReference>
<evidence type="ECO:0000313" key="16">
    <source>
        <dbReference type="Proteomes" id="UP000064967"/>
    </source>
</evidence>
<keyword evidence="4 13" id="KW-0812">Transmembrane</keyword>
<reference evidence="15 16" key="1">
    <citation type="submission" date="2015-08" db="EMBL/GenBank/DDBJ databases">
        <authorList>
            <person name="Babu N.S."/>
            <person name="Beckwith C.J."/>
            <person name="Beseler K.G."/>
            <person name="Brison A."/>
            <person name="Carone J.V."/>
            <person name="Caskin T.P."/>
            <person name="Diamond M."/>
            <person name="Durham M.E."/>
            <person name="Foxe J.M."/>
            <person name="Go M."/>
            <person name="Henderson B.A."/>
            <person name="Jones I.B."/>
            <person name="McGettigan J.A."/>
            <person name="Micheletti S.J."/>
            <person name="Nasrallah M.E."/>
            <person name="Ortiz D."/>
            <person name="Piller C.R."/>
            <person name="Privatt S.R."/>
            <person name="Schneider S.L."/>
            <person name="Sharp S."/>
            <person name="Smith T.C."/>
            <person name="Stanton J.D."/>
            <person name="Ullery H.E."/>
            <person name="Wilson R.J."/>
            <person name="Serrano M.G."/>
            <person name="Buck G."/>
            <person name="Lee V."/>
            <person name="Wang Y."/>
            <person name="Carvalho R."/>
            <person name="Voegtly L."/>
            <person name="Shi R."/>
            <person name="Duckworth R."/>
            <person name="Johnson A."/>
            <person name="Loviza R."/>
            <person name="Walstead R."/>
            <person name="Shah Z."/>
            <person name="Kiflezghi M."/>
            <person name="Wade K."/>
            <person name="Ball S.L."/>
            <person name="Bradley K.W."/>
            <person name="Asai D.J."/>
            <person name="Bowman C.A."/>
            <person name="Russell D.A."/>
            <person name="Pope W.H."/>
            <person name="Jacobs-Sera D."/>
            <person name="Hendrix R.W."/>
            <person name="Hatfull G.F."/>
        </authorList>
    </citation>
    <scope>NUCLEOTIDE SEQUENCE [LARGE SCALE GENOMIC DNA]</scope>
    <source>
        <strain evidence="15 16">DSM 27648</strain>
    </source>
</reference>
<feature type="transmembrane region" description="Helical" evidence="13">
    <location>
        <begin position="34"/>
        <end position="53"/>
    </location>
</feature>
<dbReference type="Proteomes" id="UP000064967">
    <property type="component" value="Chromosome"/>
</dbReference>
<name>A0A0K1QEA4_9BACT</name>
<evidence type="ECO:0000256" key="13">
    <source>
        <dbReference type="SAM" id="Phobius"/>
    </source>
</evidence>
<keyword evidence="11" id="KW-0275">Fatty acid biosynthesis</keyword>
<proteinExistence type="inferred from homology"/>
<dbReference type="STRING" id="1391654.AKJ09_10764"/>
<dbReference type="CDD" id="cd03505">
    <property type="entry name" value="Delta9-FADS-like"/>
    <property type="match status" value="1"/>
</dbReference>
<dbReference type="PANTHER" id="PTHR11351:SF31">
    <property type="entry name" value="DESATURASE 1, ISOFORM A-RELATED"/>
    <property type="match status" value="1"/>
</dbReference>
<dbReference type="AlphaFoldDB" id="A0A0K1QEA4"/>